<dbReference type="InterPro" id="IPR029063">
    <property type="entry name" value="SAM-dependent_MTases_sf"/>
</dbReference>
<evidence type="ECO:0000313" key="2">
    <source>
        <dbReference type="Proteomes" id="UP000728032"/>
    </source>
</evidence>
<sequence length="480" mass="56188">MALDQKIVENYFKPYVEYFRSLSAFEAQLQRPWTSEDLSAPEYAITRNVSTTTDYETQQLLVWIIKQFKPKCMLELGSWMGYSTLLMAISAKTYQLTHHKSRIYACDSYVWQKWMSNFVITKNIMANGDTFLPRFLFNTEPMSEYIEPIVMDFDTTLPDTVSHIKPDFVFIDFTQDADEIQEKWTHLEPNLIPGKTIVLFNGLSITSIPFFTKNSDRLKALVKPHSIAKAFIYSPDMPVQKPLKNINLSPKFNFQTPPDWEHHYKNAFNSCVDILRQEFHDKESNILFIPSVEEMLCDNSEVMRNNDWIGIIHMTPEYPELFYTPDLKQLCKYQLRRYYPKDIELRPRLADEEYERQLYRSIPFLTLLYNGAANTLILECIARNIPILVPNMSSCTEYIGEDYPLLYSRDQKDFTNLLTIESIQSATDYLKTMDKNRFKTDYFFNSVKTGIVLQSLSTKQSINSELSLQSVPDFCEFDVS</sequence>
<protein>
    <submittedName>
        <fullName evidence="1">Uncharacterized protein</fullName>
    </submittedName>
</protein>
<reference evidence="1" key="1">
    <citation type="submission" date="2020-11" db="EMBL/GenBank/DDBJ databases">
        <authorList>
            <person name="Tran Van P."/>
        </authorList>
    </citation>
    <scope>NUCLEOTIDE SEQUENCE</scope>
</reference>
<dbReference type="Gene3D" id="3.40.50.150">
    <property type="entry name" value="Vaccinia Virus protein VP39"/>
    <property type="match status" value="1"/>
</dbReference>
<dbReference type="OrthoDB" id="408512at2759"/>
<dbReference type="EMBL" id="OC937373">
    <property type="protein sequence ID" value="CAD7661151.1"/>
    <property type="molecule type" value="Genomic_DNA"/>
</dbReference>
<name>A0A7R9MJ34_9ACAR</name>
<organism evidence="1">
    <name type="scientific">Oppiella nova</name>
    <dbReference type="NCBI Taxonomy" id="334625"/>
    <lineage>
        <taxon>Eukaryota</taxon>
        <taxon>Metazoa</taxon>
        <taxon>Ecdysozoa</taxon>
        <taxon>Arthropoda</taxon>
        <taxon>Chelicerata</taxon>
        <taxon>Arachnida</taxon>
        <taxon>Acari</taxon>
        <taxon>Acariformes</taxon>
        <taxon>Sarcoptiformes</taxon>
        <taxon>Oribatida</taxon>
        <taxon>Brachypylina</taxon>
        <taxon>Oppioidea</taxon>
        <taxon>Oppiidae</taxon>
        <taxon>Oppiella</taxon>
    </lineage>
</organism>
<keyword evidence="2" id="KW-1185">Reference proteome</keyword>
<dbReference type="SUPFAM" id="SSF53335">
    <property type="entry name" value="S-adenosyl-L-methionine-dependent methyltransferases"/>
    <property type="match status" value="1"/>
</dbReference>
<proteinExistence type="predicted"/>
<dbReference type="Pfam" id="PF13578">
    <property type="entry name" value="Methyltransf_24"/>
    <property type="match status" value="1"/>
</dbReference>
<dbReference type="AlphaFoldDB" id="A0A7R9MJ34"/>
<gene>
    <name evidence="1" type="ORF">ONB1V03_LOCUS17712</name>
</gene>
<feature type="non-terminal residue" evidence="1">
    <location>
        <position position="1"/>
    </location>
</feature>
<evidence type="ECO:0000313" key="1">
    <source>
        <dbReference type="EMBL" id="CAD7661151.1"/>
    </source>
</evidence>
<dbReference type="Proteomes" id="UP000728032">
    <property type="component" value="Unassembled WGS sequence"/>
</dbReference>
<dbReference type="EMBL" id="CAJPVJ010022548">
    <property type="protein sequence ID" value="CAG2178287.1"/>
    <property type="molecule type" value="Genomic_DNA"/>
</dbReference>
<accession>A0A7R9MJ34</accession>